<feature type="compositionally biased region" description="Low complexity" evidence="1">
    <location>
        <begin position="302"/>
        <end position="313"/>
    </location>
</feature>
<gene>
    <name evidence="2" type="ORF">D6T64_10065</name>
</gene>
<organism evidence="2 3">
    <name type="scientific">Cryobacterium melibiosiphilum</name>
    <dbReference type="NCBI Taxonomy" id="995039"/>
    <lineage>
        <taxon>Bacteria</taxon>
        <taxon>Bacillati</taxon>
        <taxon>Actinomycetota</taxon>
        <taxon>Actinomycetes</taxon>
        <taxon>Micrococcales</taxon>
        <taxon>Microbacteriaceae</taxon>
        <taxon>Cryobacterium</taxon>
    </lineage>
</organism>
<evidence type="ECO:0000313" key="2">
    <source>
        <dbReference type="EMBL" id="RJT88475.1"/>
    </source>
</evidence>
<proteinExistence type="predicted"/>
<name>A0A3A5MHB6_9MICO</name>
<dbReference type="Proteomes" id="UP000272015">
    <property type="component" value="Unassembled WGS sequence"/>
</dbReference>
<evidence type="ECO:0000256" key="1">
    <source>
        <dbReference type="SAM" id="MobiDB-lite"/>
    </source>
</evidence>
<keyword evidence="3" id="KW-1185">Reference proteome</keyword>
<comment type="caution">
    <text evidence="2">The sequence shown here is derived from an EMBL/GenBank/DDBJ whole genome shotgun (WGS) entry which is preliminary data.</text>
</comment>
<reference evidence="2 3" key="1">
    <citation type="submission" date="2018-09" db="EMBL/GenBank/DDBJ databases">
        <title>Novel species of Cryobacterium.</title>
        <authorList>
            <person name="Liu Q."/>
            <person name="Xin Y.-H."/>
        </authorList>
    </citation>
    <scope>NUCLEOTIDE SEQUENCE [LARGE SCALE GENOMIC DNA]</scope>
    <source>
        <strain evidence="2 3">Hh39</strain>
    </source>
</reference>
<dbReference type="OrthoDB" id="5108561at2"/>
<dbReference type="EMBL" id="QZVS01000082">
    <property type="protein sequence ID" value="RJT88475.1"/>
    <property type="molecule type" value="Genomic_DNA"/>
</dbReference>
<accession>A0A3A5MHB6</accession>
<dbReference type="RefSeq" id="WP_119974546.1">
    <property type="nucleotide sequence ID" value="NZ_JBHSQA010000001.1"/>
</dbReference>
<feature type="region of interest" description="Disordered" evidence="1">
    <location>
        <begin position="53"/>
        <end position="73"/>
    </location>
</feature>
<sequence length="313" mass="31168">MMTQNHTQNQNENTSAFGSPLKKRFAVGAVTALAAGSLLGLGAVGATAAPLDVSSENGSSNSTTASAEADTAAGTQLTEAEALDQIATLTEQLQADLAGSTEDGSTDDGADATQIVTDAIAGHGDLFQSLPANLQSDLTALGDANTDQAIAADTIETTALSGGYGEQLQKLAEAIQQDPEHPLAAVLQAVAASDAVAPDTGAPNGLSAEKITDALAANPALFEKLPQELQADLTELQAAPEGDRAAGADEIKATALDGGYGEQIQAIAERVVANFAAAEAGAEAEAGADVESDEADTDVKTDAAATAGGHDAN</sequence>
<evidence type="ECO:0000313" key="3">
    <source>
        <dbReference type="Proteomes" id="UP000272015"/>
    </source>
</evidence>
<feature type="compositionally biased region" description="Acidic residues" evidence="1">
    <location>
        <begin position="286"/>
        <end position="296"/>
    </location>
</feature>
<dbReference type="AlphaFoldDB" id="A0A3A5MHB6"/>
<feature type="region of interest" description="Disordered" evidence="1">
    <location>
        <begin position="282"/>
        <end position="313"/>
    </location>
</feature>
<protein>
    <submittedName>
        <fullName evidence="2">Uncharacterized protein</fullName>
    </submittedName>
</protein>